<keyword evidence="2" id="KW-1133">Transmembrane helix</keyword>
<feature type="transmembrane region" description="Helical" evidence="2">
    <location>
        <begin position="143"/>
        <end position="162"/>
    </location>
</feature>
<dbReference type="EMBL" id="KQ976444">
    <property type="protein sequence ID" value="KYM86224.1"/>
    <property type="molecule type" value="Genomic_DNA"/>
</dbReference>
<organism evidence="3 4">
    <name type="scientific">Atta colombica</name>
    <dbReference type="NCBI Taxonomy" id="520822"/>
    <lineage>
        <taxon>Eukaryota</taxon>
        <taxon>Metazoa</taxon>
        <taxon>Ecdysozoa</taxon>
        <taxon>Arthropoda</taxon>
        <taxon>Hexapoda</taxon>
        <taxon>Insecta</taxon>
        <taxon>Pterygota</taxon>
        <taxon>Neoptera</taxon>
        <taxon>Endopterygota</taxon>
        <taxon>Hymenoptera</taxon>
        <taxon>Apocrita</taxon>
        <taxon>Aculeata</taxon>
        <taxon>Formicoidea</taxon>
        <taxon>Formicidae</taxon>
        <taxon>Myrmicinae</taxon>
        <taxon>Atta</taxon>
    </lineage>
</organism>
<proteinExistence type="predicted"/>
<gene>
    <name evidence="3" type="ORF">ALC53_04191</name>
</gene>
<evidence type="ECO:0000313" key="3">
    <source>
        <dbReference type="EMBL" id="KYM86224.1"/>
    </source>
</evidence>
<protein>
    <submittedName>
        <fullName evidence="3">Uncharacterized protein</fullName>
    </submittedName>
</protein>
<keyword evidence="2" id="KW-0812">Transmembrane</keyword>
<feature type="compositionally biased region" description="Pro residues" evidence="1">
    <location>
        <begin position="73"/>
        <end position="98"/>
    </location>
</feature>
<keyword evidence="4" id="KW-1185">Reference proteome</keyword>
<evidence type="ECO:0000256" key="2">
    <source>
        <dbReference type="SAM" id="Phobius"/>
    </source>
</evidence>
<evidence type="ECO:0000313" key="4">
    <source>
        <dbReference type="Proteomes" id="UP000078540"/>
    </source>
</evidence>
<keyword evidence="2" id="KW-0472">Membrane</keyword>
<reference evidence="3 4" key="1">
    <citation type="submission" date="2015-09" db="EMBL/GenBank/DDBJ databases">
        <title>Atta colombica WGS genome.</title>
        <authorList>
            <person name="Nygaard S."/>
            <person name="Hu H."/>
            <person name="Boomsma J."/>
            <person name="Zhang G."/>
        </authorList>
    </citation>
    <scope>NUCLEOTIDE SEQUENCE [LARGE SCALE GENOMIC DNA]</scope>
    <source>
        <strain evidence="3">Treedump-2</strain>
        <tissue evidence="3">Whole body</tissue>
    </source>
</reference>
<name>A0A195BMI3_9HYME</name>
<feature type="region of interest" description="Disordered" evidence="1">
    <location>
        <begin position="69"/>
        <end position="111"/>
    </location>
</feature>
<accession>A0A195BMI3</accession>
<dbReference type="Proteomes" id="UP000078540">
    <property type="component" value="Unassembled WGS sequence"/>
</dbReference>
<dbReference type="AlphaFoldDB" id="A0A195BMI3"/>
<feature type="compositionally biased region" description="Basic and acidic residues" evidence="1">
    <location>
        <begin position="8"/>
        <end position="44"/>
    </location>
</feature>
<feature type="region of interest" description="Disordered" evidence="1">
    <location>
        <begin position="1"/>
        <end position="52"/>
    </location>
</feature>
<evidence type="ECO:0000256" key="1">
    <source>
        <dbReference type="SAM" id="MobiDB-lite"/>
    </source>
</evidence>
<sequence length="188" mass="20414">MESAEVVVKVDKEGRRGGSEDGAREGRKEGSGKRSVTECAEHARPPPSCPPIPLPLFCLPAGPIFLSLSTSPSPSPPPSPPSPPPPPPLPPPPPPPPTEAEELCLPSTPNGIRCTNREPRADQWRLAAGWSSREQPPRSRLRFALPHAVILSCLFLILHLLLRLPLRARFLSFLFTPQEDLVCTLEEG</sequence>